<dbReference type="RefSeq" id="WP_181553584.1">
    <property type="nucleotide sequence ID" value="NZ_CP056573.1"/>
</dbReference>
<gene>
    <name evidence="1" type="ORF">HV178_14285</name>
</gene>
<dbReference type="Proteomes" id="UP000512222">
    <property type="component" value="Chromosome"/>
</dbReference>
<dbReference type="AlphaFoldDB" id="A0AAP9QDS0"/>
<name>A0AAP9QDS0_CITFR</name>
<evidence type="ECO:0000313" key="2">
    <source>
        <dbReference type="Proteomes" id="UP000512222"/>
    </source>
</evidence>
<proteinExistence type="predicted"/>
<evidence type="ECO:0000313" key="1">
    <source>
        <dbReference type="EMBL" id="QLV31073.1"/>
    </source>
</evidence>
<sequence>MCKKITPTDTQIKHWLAMAEEAMHNPATPIKEHGHAYAAWVLAQECLEHRASKSTNS</sequence>
<dbReference type="EMBL" id="CP056573">
    <property type="protein sequence ID" value="QLV31073.1"/>
    <property type="molecule type" value="Genomic_DNA"/>
</dbReference>
<accession>A0AAP9QDS0</accession>
<protein>
    <submittedName>
        <fullName evidence="1">Uncharacterized protein</fullName>
    </submittedName>
</protein>
<organism evidence="1 2">
    <name type="scientific">Citrobacter freundii</name>
    <dbReference type="NCBI Taxonomy" id="546"/>
    <lineage>
        <taxon>Bacteria</taxon>
        <taxon>Pseudomonadati</taxon>
        <taxon>Pseudomonadota</taxon>
        <taxon>Gammaproteobacteria</taxon>
        <taxon>Enterobacterales</taxon>
        <taxon>Enterobacteriaceae</taxon>
        <taxon>Citrobacter</taxon>
        <taxon>Citrobacter freundii complex</taxon>
    </lineage>
</organism>
<reference evidence="2" key="1">
    <citation type="submission" date="2020-06" db="EMBL/GenBank/DDBJ databases">
        <title>REHAB project genomes.</title>
        <authorList>
            <person name="Shaw L.P."/>
        </authorList>
    </citation>
    <scope>NUCLEOTIDE SEQUENCE [LARGE SCALE GENOMIC DNA]</scope>
    <source>
        <strain evidence="2">RHBSTW-00370</strain>
    </source>
</reference>